<dbReference type="Gene3D" id="2.60.40.1120">
    <property type="entry name" value="Carboxypeptidase-like, regulatory domain"/>
    <property type="match status" value="1"/>
</dbReference>
<keyword evidence="8" id="KW-0675">Receptor</keyword>
<proteinExistence type="predicted"/>
<dbReference type="Pfam" id="PF13715">
    <property type="entry name" value="CarbopepD_reg_2"/>
    <property type="match status" value="1"/>
</dbReference>
<name>E4TV52_MARTH</name>
<keyword evidence="9" id="KW-1185">Reference proteome</keyword>
<keyword evidence="4" id="KW-0812">Transmembrane</keyword>
<protein>
    <submittedName>
        <fullName evidence="8">TonB-dependent receptor</fullName>
    </submittedName>
</protein>
<dbReference type="STRING" id="643867.Ftrac_2163"/>
<dbReference type="KEGG" id="mtt:Ftrac_2163"/>
<dbReference type="GO" id="GO:0015344">
    <property type="term" value="F:siderophore uptake transmembrane transporter activity"/>
    <property type="evidence" value="ECO:0007669"/>
    <property type="project" value="TreeGrafter"/>
</dbReference>
<evidence type="ECO:0000256" key="3">
    <source>
        <dbReference type="ARBA" id="ARBA00022452"/>
    </source>
</evidence>
<reference evidence="8 9" key="1">
    <citation type="journal article" date="2011" name="Stand. Genomic Sci.">
        <title>Complete genome sequence of Marivirga tractuosa type strain (H-43).</title>
        <authorList>
            <person name="Pagani I."/>
            <person name="Chertkov O."/>
            <person name="Lapidus A."/>
            <person name="Lucas S."/>
            <person name="Del Rio T.G."/>
            <person name="Tice H."/>
            <person name="Copeland A."/>
            <person name="Cheng J.F."/>
            <person name="Nolan M."/>
            <person name="Saunders E."/>
            <person name="Pitluck S."/>
            <person name="Held B."/>
            <person name="Goodwin L."/>
            <person name="Liolios K."/>
            <person name="Ovchinikova G."/>
            <person name="Ivanova N."/>
            <person name="Mavromatis K."/>
            <person name="Pati A."/>
            <person name="Chen A."/>
            <person name="Palaniappan K."/>
            <person name="Land M."/>
            <person name="Hauser L."/>
            <person name="Jeffries C.D."/>
            <person name="Detter J.C."/>
            <person name="Han C."/>
            <person name="Tapia R."/>
            <person name="Ngatchou-Djao O.D."/>
            <person name="Rohde M."/>
            <person name="Goker M."/>
            <person name="Spring S."/>
            <person name="Sikorski J."/>
            <person name="Woyke T."/>
            <person name="Bristow J."/>
            <person name="Eisen J.A."/>
            <person name="Markowitz V."/>
            <person name="Hugenholtz P."/>
            <person name="Klenk H.P."/>
            <person name="Kyrpides N.C."/>
        </authorList>
    </citation>
    <scope>NUCLEOTIDE SEQUENCE [LARGE SCALE GENOMIC DNA]</scope>
    <source>
        <strain evidence="9">ATCC 23168 / DSM 4126 / NBRC 15989 / NCIMB 1408 / VKM B-1430 / H-43</strain>
    </source>
</reference>
<dbReference type="Gene3D" id="2.170.130.10">
    <property type="entry name" value="TonB-dependent receptor, plug domain"/>
    <property type="match status" value="1"/>
</dbReference>
<gene>
    <name evidence="8" type="ordered locus">Ftrac_2163</name>
</gene>
<comment type="subcellular location">
    <subcellularLocation>
        <location evidence="1">Cell outer membrane</location>
        <topology evidence="1">Multi-pass membrane protein</topology>
    </subcellularLocation>
</comment>
<dbReference type="PANTHER" id="PTHR30069">
    <property type="entry name" value="TONB-DEPENDENT OUTER MEMBRANE RECEPTOR"/>
    <property type="match status" value="1"/>
</dbReference>
<dbReference type="InterPro" id="IPR036942">
    <property type="entry name" value="Beta-barrel_TonB_sf"/>
</dbReference>
<dbReference type="GO" id="GO:0044718">
    <property type="term" value="P:siderophore transmembrane transport"/>
    <property type="evidence" value="ECO:0007669"/>
    <property type="project" value="TreeGrafter"/>
</dbReference>
<evidence type="ECO:0000256" key="1">
    <source>
        <dbReference type="ARBA" id="ARBA00004571"/>
    </source>
</evidence>
<keyword evidence="5" id="KW-0732">Signal</keyword>
<dbReference type="EMBL" id="CP002349">
    <property type="protein sequence ID" value="ADR22145.1"/>
    <property type="molecule type" value="Genomic_DNA"/>
</dbReference>
<dbReference type="InterPro" id="IPR039426">
    <property type="entry name" value="TonB-dep_rcpt-like"/>
</dbReference>
<dbReference type="SUPFAM" id="SSF56935">
    <property type="entry name" value="Porins"/>
    <property type="match status" value="1"/>
</dbReference>
<evidence type="ECO:0000313" key="8">
    <source>
        <dbReference type="EMBL" id="ADR22145.1"/>
    </source>
</evidence>
<dbReference type="OrthoDB" id="9804995at2"/>
<dbReference type="eggNOG" id="COG4774">
    <property type="taxonomic scope" value="Bacteria"/>
</dbReference>
<dbReference type="Gene3D" id="2.40.170.20">
    <property type="entry name" value="TonB-dependent receptor, beta-barrel domain"/>
    <property type="match status" value="1"/>
</dbReference>
<evidence type="ECO:0000256" key="5">
    <source>
        <dbReference type="ARBA" id="ARBA00022729"/>
    </source>
</evidence>
<evidence type="ECO:0000256" key="7">
    <source>
        <dbReference type="ARBA" id="ARBA00023237"/>
    </source>
</evidence>
<dbReference type="GO" id="GO:0009279">
    <property type="term" value="C:cell outer membrane"/>
    <property type="evidence" value="ECO:0007669"/>
    <property type="project" value="UniProtKB-SubCell"/>
</dbReference>
<keyword evidence="7" id="KW-0998">Cell outer membrane</keyword>
<dbReference type="Proteomes" id="UP000008720">
    <property type="component" value="Chromosome"/>
</dbReference>
<dbReference type="InterPro" id="IPR008969">
    <property type="entry name" value="CarboxyPept-like_regulatory"/>
</dbReference>
<accession>E4TV52</accession>
<dbReference type="AlphaFoldDB" id="E4TV52"/>
<dbReference type="InterPro" id="IPR037066">
    <property type="entry name" value="Plug_dom_sf"/>
</dbReference>
<dbReference type="PANTHER" id="PTHR30069:SF29">
    <property type="entry name" value="HEMOGLOBIN AND HEMOGLOBIN-HAPTOGLOBIN-BINDING PROTEIN 1-RELATED"/>
    <property type="match status" value="1"/>
</dbReference>
<dbReference type="SUPFAM" id="SSF49464">
    <property type="entry name" value="Carboxypeptidase regulatory domain-like"/>
    <property type="match status" value="1"/>
</dbReference>
<evidence type="ECO:0000256" key="2">
    <source>
        <dbReference type="ARBA" id="ARBA00022448"/>
    </source>
</evidence>
<evidence type="ECO:0000256" key="4">
    <source>
        <dbReference type="ARBA" id="ARBA00022692"/>
    </source>
</evidence>
<keyword evidence="2" id="KW-0813">Transport</keyword>
<keyword evidence="3" id="KW-1134">Transmembrane beta strand</keyword>
<organism evidence="8 9">
    <name type="scientific">Marivirga tractuosa (strain ATCC 23168 / DSM 4126 / NBRC 15989 / NCIMB 1408 / VKM B-1430 / H-43)</name>
    <name type="common">Microscilla tractuosa</name>
    <name type="synonym">Flexibacter tractuosus</name>
    <dbReference type="NCBI Taxonomy" id="643867"/>
    <lineage>
        <taxon>Bacteria</taxon>
        <taxon>Pseudomonadati</taxon>
        <taxon>Bacteroidota</taxon>
        <taxon>Cytophagia</taxon>
        <taxon>Cytophagales</taxon>
        <taxon>Marivirgaceae</taxon>
        <taxon>Marivirga</taxon>
    </lineage>
</organism>
<evidence type="ECO:0000256" key="6">
    <source>
        <dbReference type="ARBA" id="ARBA00023136"/>
    </source>
</evidence>
<keyword evidence="6" id="KW-0472">Membrane</keyword>
<dbReference type="HOGENOM" id="CLU_016599_1_2_10"/>
<evidence type="ECO:0000313" key="9">
    <source>
        <dbReference type="Proteomes" id="UP000008720"/>
    </source>
</evidence>
<sequence>MRAMRKIIITTILSMTIFIGFGQDENTEAELSQNVRGTIVDKVTQSPLPGASIKIIDSDPLIGTTTNVNGQFLLKDIAIGRISLKVSYIGYESIFINQLQVTSGKEVVLDLELQESIEQLSEVTVKAKQNPQNASNDLALVSARGFDMEETNRYAGARNDPARMAQNFAGVSGANDSRNDIIIRGNSPSGVLWRLEGIDIPNPNHFGALGTTGGPVSILNNNLLAKSDFMTSAFPAEYGNATAGVFDLKMRKGNSFKREHIFQVGFNGFELGTEGPIGKEGGASYLLNYRYSTLALMDDVGLSPGTGNAVPFYQDFSAKVDVPTEKLGKFSLFAIAGKSNIDLLGSETDSTETDLYSEVSQNIYNSAKMGVVGLSNTQYYNEDAYGIISLSADYTYTGNIVDSLSTENRNPQPFYRSNYGLTKYRAQYHFHQKINAKNNYVAGFNYDVLSFNLQDSIYRAASDDFRELRDEQGVSGLAQGFFQWQLRLSEKLEATAGLHYQYFAFNGAQQLEPRLGVNYQMNNRNSLKLGYGLHSQLQAMPIYFLESERNGDKIRTNENLDFTKSHHFVAGFNHQFNKNFKLRTEAYYQHLYDVAVERNSSSFSMLNAGADFGVPDVDSLVNTGIGHNYGLELTLEKSFSNNYYFLVTASIFESKYQGSDEEWRNTAFNSEYVFNGLFGREFELGSKNRVLALDIKSTYAGGQYVTPIDLAASRQAKEAVYDTKNAYSMKNPDYFRTDFKISFRMNSKQLTHEWALDIQNVFNTQNLFRRIYNPVTEEIVRNNQLGIYPIPQYRLTF</sequence>